<feature type="region of interest" description="Disordered" evidence="2">
    <location>
        <begin position="151"/>
        <end position="223"/>
    </location>
</feature>
<comment type="caution">
    <text evidence="6">The sequence shown here is derived from an EMBL/GenBank/DDBJ whole genome shotgun (WGS) entry which is preliminary data.</text>
</comment>
<feature type="transmembrane region" description="Helical" evidence="3">
    <location>
        <begin position="325"/>
        <end position="344"/>
    </location>
</feature>
<keyword evidence="7" id="KW-1185">Reference proteome</keyword>
<dbReference type="Proteomes" id="UP000672097">
    <property type="component" value="Unassembled WGS sequence"/>
</dbReference>
<evidence type="ECO:0000256" key="2">
    <source>
        <dbReference type="SAM" id="MobiDB-lite"/>
    </source>
</evidence>
<keyword evidence="1" id="KW-0175">Coiled coil</keyword>
<dbReference type="Pfam" id="PF25800">
    <property type="entry name" value="FimV_N"/>
    <property type="match status" value="1"/>
</dbReference>
<dbReference type="RefSeq" id="WP_210807125.1">
    <property type="nucleotide sequence ID" value="NZ_JAGQDG010000002.1"/>
</dbReference>
<gene>
    <name evidence="6" type="ORF">KAK11_05685</name>
</gene>
<name>A0ABS5DUM3_9BURK</name>
<evidence type="ECO:0000256" key="1">
    <source>
        <dbReference type="SAM" id="Coils"/>
    </source>
</evidence>
<accession>A0ABS5DUM3</accession>
<keyword evidence="4" id="KW-0732">Signal</keyword>
<keyword evidence="3" id="KW-0812">Transmembrane</keyword>
<feature type="region of interest" description="Disordered" evidence="2">
    <location>
        <begin position="365"/>
        <end position="417"/>
    </location>
</feature>
<organism evidence="6 7">
    <name type="scientific">Ideonella paludis</name>
    <dbReference type="NCBI Taxonomy" id="1233411"/>
    <lineage>
        <taxon>Bacteria</taxon>
        <taxon>Pseudomonadati</taxon>
        <taxon>Pseudomonadota</taxon>
        <taxon>Betaproteobacteria</taxon>
        <taxon>Burkholderiales</taxon>
        <taxon>Sphaerotilaceae</taxon>
        <taxon>Ideonella</taxon>
    </lineage>
</organism>
<evidence type="ECO:0000313" key="7">
    <source>
        <dbReference type="Proteomes" id="UP000672097"/>
    </source>
</evidence>
<proteinExistence type="predicted"/>
<evidence type="ECO:0000313" key="6">
    <source>
        <dbReference type="EMBL" id="MBQ0934815.1"/>
    </source>
</evidence>
<evidence type="ECO:0000256" key="4">
    <source>
        <dbReference type="SAM" id="SignalP"/>
    </source>
</evidence>
<feature type="signal peptide" evidence="4">
    <location>
        <begin position="1"/>
        <end position="23"/>
    </location>
</feature>
<feature type="compositionally biased region" description="Basic and acidic residues" evidence="2">
    <location>
        <begin position="380"/>
        <end position="394"/>
    </location>
</feature>
<reference evidence="6 7" key="1">
    <citation type="submission" date="2021-04" db="EMBL/GenBank/DDBJ databases">
        <title>The genome sequence of type strain Ideonella paludis KCTC 32238.</title>
        <authorList>
            <person name="Liu Y."/>
        </authorList>
    </citation>
    <scope>NUCLEOTIDE SEQUENCE [LARGE SCALE GENOMIC DNA]</scope>
    <source>
        <strain evidence="6 7">KCTC 32238</strain>
    </source>
</reference>
<dbReference type="EMBL" id="JAGQDG010000002">
    <property type="protein sequence ID" value="MBQ0934815.1"/>
    <property type="molecule type" value="Genomic_DNA"/>
</dbReference>
<feature type="coiled-coil region" evidence="1">
    <location>
        <begin position="281"/>
        <end position="308"/>
    </location>
</feature>
<feature type="domain" description="FimV N-terminal" evidence="5">
    <location>
        <begin position="25"/>
        <end position="125"/>
    </location>
</feature>
<feature type="region of interest" description="Disordered" evidence="2">
    <location>
        <begin position="639"/>
        <end position="658"/>
    </location>
</feature>
<feature type="chain" id="PRO_5046858394" description="FimV N-terminal domain-containing protein" evidence="4">
    <location>
        <begin position="24"/>
        <end position="658"/>
    </location>
</feature>
<keyword evidence="3" id="KW-1133">Transmembrane helix</keyword>
<evidence type="ECO:0000259" key="5">
    <source>
        <dbReference type="Pfam" id="PF25800"/>
    </source>
</evidence>
<evidence type="ECO:0000256" key="3">
    <source>
        <dbReference type="SAM" id="Phobius"/>
    </source>
</evidence>
<dbReference type="InterPro" id="IPR057840">
    <property type="entry name" value="FimV_N"/>
</dbReference>
<feature type="compositionally biased region" description="Basic and acidic residues" evidence="2">
    <location>
        <begin position="184"/>
        <end position="196"/>
    </location>
</feature>
<sequence>MSKRAIEQVICCTLVCTAFGAQAVGFGRTTPSAVLGQPLNVLIPLRTEPGEVLTAQCLSADVIAGENTLPASQVKVALVQGSSDLDWIARISTTSPIEEPVIELAVSVGCERRFMRRFTALADPPSVSPRSIPANMGITAPVMMASGVSSNDLAPVPRAPKRARSVVDRPARSDASVSTAEAAKPSRSERRQEARAKKATKTKSGAPAAEITLAGNPPQPAAVPPVARAAVAAPSDAQMARLLLDVGSGPRLRMDIEEPLMRAPGGEVMSAASGAMLGDAMGDDLRRLQTLEKTLADLKRERQASVDASNSLRSRLAEAESQSRLLPWLAGLLLLVGGVALWLAMRMRKQGQSKEAGSGVQWWASGQAQDSRGPVPEPRISGHDDFASSAEQRHSATKSGDASVWEPPASDESAMERTVAQAPSFATASSSGSFVDGAAAVPREVSVEELLDLEQQADFFIALGQEDAAVDLLMTHLRGTGGLSPLPYTKLLEIYKRQGDPNAYERIRARFNRRFNVYAPDWEAGPLQGRALEDYGDAVIHLQAVWASPLDAMAVLEAMLFRKDDAQDMFDLPAYKDVLLLYSLARDLWQQGGGNAAPEVDVLLPLGDAVVSGPVELDDAASPGGFQLTSFEFPAARDGAQLTDAPNTGAGRLSIERP</sequence>
<keyword evidence="3" id="KW-0472">Membrane</keyword>
<protein>
    <recommendedName>
        <fullName evidence="5">FimV N-terminal domain-containing protein</fullName>
    </recommendedName>
</protein>